<reference evidence="1 2" key="1">
    <citation type="submission" date="2019-09" db="EMBL/GenBank/DDBJ databases">
        <title>Genome sequence and assembly of Adhaeribacter sp.</title>
        <authorList>
            <person name="Chhetri G."/>
        </authorList>
    </citation>
    <scope>NUCLEOTIDE SEQUENCE [LARGE SCALE GENOMIC DNA]</scope>
    <source>
        <strain evidence="1 2">DK36</strain>
    </source>
</reference>
<proteinExistence type="predicted"/>
<evidence type="ECO:0000313" key="1">
    <source>
        <dbReference type="EMBL" id="KAA5548140.1"/>
    </source>
</evidence>
<sequence>MNEIEYDIIDELYFVTAYKDIAATLNLSDEDLGRHLAALAKKGYVKTLYPDPDTEVAFDENIFQANYRQYFYLATKAGLITHNSR</sequence>
<accession>A0A5M6DPM3</accession>
<name>A0A5M6DPM3_9BACT</name>
<dbReference type="EMBL" id="VWSF01000003">
    <property type="protein sequence ID" value="KAA5548140.1"/>
    <property type="molecule type" value="Genomic_DNA"/>
</dbReference>
<organism evidence="1 2">
    <name type="scientific">Adhaeribacter rhizoryzae</name>
    <dbReference type="NCBI Taxonomy" id="2607907"/>
    <lineage>
        <taxon>Bacteria</taxon>
        <taxon>Pseudomonadati</taxon>
        <taxon>Bacteroidota</taxon>
        <taxon>Cytophagia</taxon>
        <taxon>Cytophagales</taxon>
        <taxon>Hymenobacteraceae</taxon>
        <taxon>Adhaeribacter</taxon>
    </lineage>
</organism>
<keyword evidence="2" id="KW-1185">Reference proteome</keyword>
<comment type="caution">
    <text evidence="1">The sequence shown here is derived from an EMBL/GenBank/DDBJ whole genome shotgun (WGS) entry which is preliminary data.</text>
</comment>
<protein>
    <submittedName>
        <fullName evidence="1">Uncharacterized protein</fullName>
    </submittedName>
</protein>
<gene>
    <name evidence="1" type="ORF">F0145_05275</name>
</gene>
<dbReference type="AlphaFoldDB" id="A0A5M6DPM3"/>
<dbReference type="RefSeq" id="WP_150087276.1">
    <property type="nucleotide sequence ID" value="NZ_VWSF01000003.1"/>
</dbReference>
<evidence type="ECO:0000313" key="2">
    <source>
        <dbReference type="Proteomes" id="UP000323426"/>
    </source>
</evidence>
<dbReference type="Proteomes" id="UP000323426">
    <property type="component" value="Unassembled WGS sequence"/>
</dbReference>